<proteinExistence type="predicted"/>
<reference evidence="3" key="1">
    <citation type="submission" date="2012-11" db="EMBL/GenBank/DDBJ databases">
        <authorList>
            <person name="Lucero-Rivera Y.E."/>
            <person name="Tovar-Ramirez D."/>
        </authorList>
    </citation>
    <scope>NUCLEOTIDE SEQUENCE [LARGE SCALE GENOMIC DNA]</scope>
    <source>
        <strain evidence="3">Araruama</strain>
    </source>
</reference>
<dbReference type="Pfam" id="PF13173">
    <property type="entry name" value="AAA_14"/>
    <property type="match status" value="1"/>
</dbReference>
<name>A0A1V1PHN9_9BACT</name>
<dbReference type="InterPro" id="IPR041682">
    <property type="entry name" value="AAA_14"/>
</dbReference>
<evidence type="ECO:0000313" key="2">
    <source>
        <dbReference type="EMBL" id="ETR74412.1"/>
    </source>
</evidence>
<evidence type="ECO:0000259" key="1">
    <source>
        <dbReference type="SMART" id="SM00382"/>
    </source>
</evidence>
<dbReference type="InterPro" id="IPR003593">
    <property type="entry name" value="AAA+_ATPase"/>
</dbReference>
<dbReference type="AlphaFoldDB" id="A0A1V1PHN9"/>
<dbReference type="Proteomes" id="UP000189670">
    <property type="component" value="Unassembled WGS sequence"/>
</dbReference>
<feature type="domain" description="AAA+ ATPase" evidence="1">
    <location>
        <begin position="40"/>
        <end position="238"/>
    </location>
</feature>
<dbReference type="InterPro" id="IPR025420">
    <property type="entry name" value="DUF4143"/>
</dbReference>
<dbReference type="EMBL" id="ATBP01000008">
    <property type="protein sequence ID" value="ETR74412.1"/>
    <property type="molecule type" value="Genomic_DNA"/>
</dbReference>
<protein>
    <submittedName>
        <fullName evidence="2">ATPase</fullName>
    </submittedName>
</protein>
<comment type="caution">
    <text evidence="2">The sequence shown here is derived from an EMBL/GenBank/DDBJ whole genome shotgun (WGS) entry which is preliminary data.</text>
</comment>
<sequence>MIQKNDIISTLNDWNYWNRNFSNTQKRQFYEDRILEKEKTGEIVILKGVRRCGKSTLLLNTIKNLINSGVEKNNILFVNLEDPRFMNYLDIDLLTKIKDVYLEYLNPQDIPCIFLDEIQNIDGFEKWLLKEYELKQSRIFVTGSNAKLLSKEIGTALSGRYLDEFILPLSFKEYLKFKGLNIANSMDMISHSIEINRYFEEFIQYGGFPKIVLTDNTEMKKEMLRSYFDSILMRDVVSRYALDNVVSLMKLSVYALSNISQSMSINSIKNQFQLSFDLVRNYIEYIENAYLIFRVSIFDWSLKKQNVNPQKIYCIDQGLSNIVSFNVGQRIGDRLENIVFLELLRHGFEIYYYKKAGDYEVDFIVKKNQNIVKMIQVSNNIDNAKTKKREIKALVKASTDIPHAQKAELLLLVPDRDETTQMNGKEIVIKNVKAWLLNL</sequence>
<dbReference type="SUPFAM" id="SSF52540">
    <property type="entry name" value="P-loop containing nucleoside triphosphate hydrolases"/>
    <property type="match status" value="1"/>
</dbReference>
<gene>
    <name evidence="2" type="ORF">OMM_00239</name>
</gene>
<accession>A0A1V1PHN9</accession>
<dbReference type="SMART" id="SM00382">
    <property type="entry name" value="AAA"/>
    <property type="match status" value="1"/>
</dbReference>
<organism evidence="2 3">
    <name type="scientific">Candidatus Magnetoglobus multicellularis str. Araruama</name>
    <dbReference type="NCBI Taxonomy" id="890399"/>
    <lineage>
        <taxon>Bacteria</taxon>
        <taxon>Pseudomonadati</taxon>
        <taxon>Thermodesulfobacteriota</taxon>
        <taxon>Desulfobacteria</taxon>
        <taxon>Desulfobacterales</taxon>
        <taxon>Desulfobacteraceae</taxon>
        <taxon>Candidatus Magnetoglobus</taxon>
    </lineage>
</organism>
<dbReference type="Pfam" id="PF13635">
    <property type="entry name" value="DUF4143"/>
    <property type="match status" value="1"/>
</dbReference>
<evidence type="ECO:0000313" key="3">
    <source>
        <dbReference type="Proteomes" id="UP000189670"/>
    </source>
</evidence>
<dbReference type="InterPro" id="IPR027417">
    <property type="entry name" value="P-loop_NTPase"/>
</dbReference>
<dbReference type="PANTHER" id="PTHR33295:SF18">
    <property type="entry name" value="AAA+ ATPASE DOMAIN-CONTAINING PROTEIN"/>
    <property type="match status" value="1"/>
</dbReference>
<dbReference type="PANTHER" id="PTHR33295">
    <property type="entry name" value="ATPASE"/>
    <property type="match status" value="1"/>
</dbReference>